<protein>
    <submittedName>
        <fullName evidence="1">DUF4843 domain-containing protein</fullName>
    </submittedName>
</protein>
<keyword evidence="2" id="KW-1185">Reference proteome</keyword>
<organism evidence="1 2">
    <name type="scientific">Carboxylicivirga marina</name>
    <dbReference type="NCBI Taxonomy" id="2800988"/>
    <lineage>
        <taxon>Bacteria</taxon>
        <taxon>Pseudomonadati</taxon>
        <taxon>Bacteroidota</taxon>
        <taxon>Bacteroidia</taxon>
        <taxon>Marinilabiliales</taxon>
        <taxon>Marinilabiliaceae</taxon>
        <taxon>Carboxylicivirga</taxon>
    </lineage>
</organism>
<accession>A0ABS1HDV0</accession>
<dbReference type="EMBL" id="JAENRR010000001">
    <property type="protein sequence ID" value="MBK3515844.1"/>
    <property type="molecule type" value="Genomic_DNA"/>
</dbReference>
<name>A0ABS1HDV0_9BACT</name>
<comment type="caution">
    <text evidence="1">The sequence shown here is derived from an EMBL/GenBank/DDBJ whole genome shotgun (WGS) entry which is preliminary data.</text>
</comment>
<dbReference type="InterPro" id="IPR032299">
    <property type="entry name" value="DUF4843"/>
</dbReference>
<dbReference type="PROSITE" id="PS51257">
    <property type="entry name" value="PROKAR_LIPOPROTEIN"/>
    <property type="match status" value="1"/>
</dbReference>
<evidence type="ECO:0000313" key="1">
    <source>
        <dbReference type="EMBL" id="MBK3515844.1"/>
    </source>
</evidence>
<dbReference type="Pfam" id="PF16132">
    <property type="entry name" value="DUF4843"/>
    <property type="match status" value="1"/>
</dbReference>
<sequence length="269" mass="30955">MNLNKYIRFLVIGVIFCACEPQALMTYIGVDRLQFVDAKDFRYSFVYEPKTVTSDTVWVTVQTMGDVYDYDRAVSLVQVFEEEWTYTYDELGNKIDSLFDIRNDQAESGIHFIPLSEHTTFKVSANTARANLPIVVLRDVSLVKDSYRLRLRISPNDYFEEGVKDVLEKTIIISDVVVKPNGWDDIADKYLFGEYGPVKHRFIIDILGLRIDDDFFKMTKADISLLNYYNSKVKTALYEYNIANPDNPLREEPKDGDIEGALVTFPNGV</sequence>
<dbReference type="Proteomes" id="UP000605676">
    <property type="component" value="Unassembled WGS sequence"/>
</dbReference>
<gene>
    <name evidence="1" type="ORF">JIV24_00730</name>
</gene>
<proteinExistence type="predicted"/>
<dbReference type="RefSeq" id="WP_200463071.1">
    <property type="nucleotide sequence ID" value="NZ_JAENRR010000001.1"/>
</dbReference>
<evidence type="ECO:0000313" key="2">
    <source>
        <dbReference type="Proteomes" id="UP000605676"/>
    </source>
</evidence>
<reference evidence="1 2" key="1">
    <citation type="submission" date="2021-01" db="EMBL/GenBank/DDBJ databases">
        <title>Carboxyliciviraga sp.nov., isolated from coastal sediments.</title>
        <authorList>
            <person name="Lu D."/>
            <person name="Zhang T."/>
        </authorList>
    </citation>
    <scope>NUCLEOTIDE SEQUENCE [LARGE SCALE GENOMIC DNA]</scope>
    <source>
        <strain evidence="1 2">N1Y132</strain>
    </source>
</reference>